<organism evidence="2 4">
    <name type="scientific">Cryobacterium roopkundense</name>
    <dbReference type="NCBI Taxonomy" id="1001240"/>
    <lineage>
        <taxon>Bacteria</taxon>
        <taxon>Bacillati</taxon>
        <taxon>Actinomycetota</taxon>
        <taxon>Actinomycetes</taxon>
        <taxon>Micrococcales</taxon>
        <taxon>Microbacteriaceae</taxon>
        <taxon>Cryobacterium</taxon>
    </lineage>
</organism>
<feature type="transmembrane region" description="Helical" evidence="1">
    <location>
        <begin position="72"/>
        <end position="90"/>
    </location>
</feature>
<sequence>MLDAFGAALPVAVAVALSPLPLIAVLLVLLSPAGSSAGLTFLAGRLLGVGVVVGLFAVMSDLVERSDDGSPFVGVLRLVVGAALMVLAVAKWRGRPRSADEVDLPGWMGAIEGSSPTRAAFLALTLSVANPKELLLGVGAGITIGSAGLPLGATLAVGAAYTAIACLSVATPVVAFLAAPDRIRGRMEKLRVTLVRHNDAIMSVVLLVIGAALIGGGLSAL</sequence>
<feature type="transmembrane region" description="Helical" evidence="1">
    <location>
        <begin position="42"/>
        <end position="60"/>
    </location>
</feature>
<feature type="transmembrane region" description="Helical" evidence="1">
    <location>
        <begin position="200"/>
        <end position="220"/>
    </location>
</feature>
<gene>
    <name evidence="3" type="ORF">BJ997_001890</name>
    <name evidence="2" type="ORF">GY21_09435</name>
</gene>
<keyword evidence="1" id="KW-0472">Membrane</keyword>
<dbReference type="Proteomes" id="UP000561726">
    <property type="component" value="Unassembled WGS sequence"/>
</dbReference>
<reference evidence="2 4" key="1">
    <citation type="submission" date="2014-08" db="EMBL/GenBank/DDBJ databases">
        <authorList>
            <person name="Sisinthy S."/>
        </authorList>
    </citation>
    <scope>NUCLEOTIDE SEQUENCE [LARGE SCALE GENOMIC DNA]</scope>
    <source>
        <strain evidence="2 4">RuG17</strain>
    </source>
</reference>
<feature type="transmembrane region" description="Helical" evidence="1">
    <location>
        <begin position="134"/>
        <end position="153"/>
    </location>
</feature>
<dbReference type="EMBL" id="JPXF01000033">
    <property type="protein sequence ID" value="KGJ75991.1"/>
    <property type="molecule type" value="Genomic_DNA"/>
</dbReference>
<dbReference type="EMBL" id="JACHBQ010000001">
    <property type="protein sequence ID" value="MBB5641342.1"/>
    <property type="molecule type" value="Genomic_DNA"/>
</dbReference>
<dbReference type="InterPro" id="IPR021315">
    <property type="entry name" value="Gap/Sap"/>
</dbReference>
<comment type="caution">
    <text evidence="2">The sequence shown here is derived from an EMBL/GenBank/DDBJ whole genome shotgun (WGS) entry which is preliminary data.</text>
</comment>
<reference evidence="3 5" key="2">
    <citation type="submission" date="2020-08" db="EMBL/GenBank/DDBJ databases">
        <title>Sequencing the genomes of 1000 actinobacteria strains.</title>
        <authorList>
            <person name="Klenk H.-P."/>
        </authorList>
    </citation>
    <scope>NUCLEOTIDE SEQUENCE [LARGE SCALE GENOMIC DNA]</scope>
    <source>
        <strain evidence="3 5">DSM 21065</strain>
    </source>
</reference>
<dbReference type="AlphaFoldDB" id="A0A099JCI6"/>
<accession>A0A099JCI6</accession>
<dbReference type="OrthoDB" id="4753036at2"/>
<evidence type="ECO:0000313" key="2">
    <source>
        <dbReference type="EMBL" id="KGJ75991.1"/>
    </source>
</evidence>
<dbReference type="RefSeq" id="WP_035836484.1">
    <property type="nucleotide sequence ID" value="NZ_JACHBQ010000001.1"/>
</dbReference>
<protein>
    <submittedName>
        <fullName evidence="3">Threonine/homoserine/homoserine lactone efflux protein</fullName>
    </submittedName>
</protein>
<keyword evidence="4" id="KW-1185">Reference proteome</keyword>
<name>A0A099JCI6_9MICO</name>
<dbReference type="STRING" id="1001240.GY21_09435"/>
<evidence type="ECO:0000313" key="5">
    <source>
        <dbReference type="Proteomes" id="UP000561726"/>
    </source>
</evidence>
<dbReference type="Pfam" id="PF11139">
    <property type="entry name" value="SfLAP"/>
    <property type="match status" value="1"/>
</dbReference>
<dbReference type="Proteomes" id="UP000029864">
    <property type="component" value="Unassembled WGS sequence"/>
</dbReference>
<evidence type="ECO:0000256" key="1">
    <source>
        <dbReference type="SAM" id="Phobius"/>
    </source>
</evidence>
<evidence type="ECO:0000313" key="3">
    <source>
        <dbReference type="EMBL" id="MBB5641342.1"/>
    </source>
</evidence>
<proteinExistence type="predicted"/>
<keyword evidence="1" id="KW-0812">Transmembrane</keyword>
<feature type="transmembrane region" description="Helical" evidence="1">
    <location>
        <begin position="159"/>
        <end position="179"/>
    </location>
</feature>
<dbReference type="eggNOG" id="COG1280">
    <property type="taxonomic scope" value="Bacteria"/>
</dbReference>
<feature type="transmembrane region" description="Helical" evidence="1">
    <location>
        <begin position="6"/>
        <end position="30"/>
    </location>
</feature>
<evidence type="ECO:0000313" key="4">
    <source>
        <dbReference type="Proteomes" id="UP000029864"/>
    </source>
</evidence>
<keyword evidence="1" id="KW-1133">Transmembrane helix</keyword>